<dbReference type="Gene3D" id="6.10.250.640">
    <property type="match status" value="1"/>
</dbReference>
<evidence type="ECO:0008006" key="11">
    <source>
        <dbReference type="Google" id="ProtNLM"/>
    </source>
</evidence>
<keyword evidence="4 8" id="KW-0732">Signal</keyword>
<dbReference type="GO" id="GO:0006457">
    <property type="term" value="P:protein folding"/>
    <property type="evidence" value="ECO:0007669"/>
    <property type="project" value="InterPro"/>
</dbReference>
<dbReference type="FunCoup" id="A0A7M7HL47">
    <property type="interactions" value="1863"/>
</dbReference>
<reference evidence="9" key="2">
    <citation type="submission" date="2021-01" db="UniProtKB">
        <authorList>
            <consortium name="EnsemblMetazoa"/>
        </authorList>
    </citation>
    <scope>IDENTIFICATION</scope>
</reference>
<proteinExistence type="inferred from homology"/>
<dbReference type="EnsemblMetazoa" id="XM_011668918">
    <property type="protein sequence ID" value="XP_011667220"/>
    <property type="gene ID" value="LOC582460"/>
</dbReference>
<evidence type="ECO:0000256" key="7">
    <source>
        <dbReference type="SAM" id="MobiDB-lite"/>
    </source>
</evidence>
<dbReference type="Proteomes" id="UP000007110">
    <property type="component" value="Unassembled WGS sequence"/>
</dbReference>
<feature type="chain" id="PRO_5029864187" description="Mesoderm development candidate 2" evidence="8">
    <location>
        <begin position="22"/>
        <end position="217"/>
    </location>
</feature>
<evidence type="ECO:0000313" key="10">
    <source>
        <dbReference type="Proteomes" id="UP000007110"/>
    </source>
</evidence>
<dbReference type="GeneID" id="582460"/>
<reference evidence="10" key="1">
    <citation type="submission" date="2015-02" db="EMBL/GenBank/DDBJ databases">
        <title>Genome sequencing for Strongylocentrotus purpuratus.</title>
        <authorList>
            <person name="Murali S."/>
            <person name="Liu Y."/>
            <person name="Vee V."/>
            <person name="English A."/>
            <person name="Wang M."/>
            <person name="Skinner E."/>
            <person name="Han Y."/>
            <person name="Muzny D.M."/>
            <person name="Worley K.C."/>
            <person name="Gibbs R.A."/>
        </authorList>
    </citation>
    <scope>NUCLEOTIDE SEQUENCE</scope>
</reference>
<dbReference type="GO" id="GO:0016055">
    <property type="term" value="P:Wnt signaling pathway"/>
    <property type="evidence" value="ECO:0007669"/>
    <property type="project" value="UniProtKB-KW"/>
</dbReference>
<feature type="signal peptide" evidence="8">
    <location>
        <begin position="1"/>
        <end position="21"/>
    </location>
</feature>
<evidence type="ECO:0000313" key="9">
    <source>
        <dbReference type="EnsemblMetazoa" id="XP_011667220"/>
    </source>
</evidence>
<evidence type="ECO:0000256" key="6">
    <source>
        <dbReference type="ARBA" id="ARBA00023186"/>
    </source>
</evidence>
<dbReference type="InParanoid" id="A0A7M7HL47"/>
<evidence type="ECO:0000256" key="5">
    <source>
        <dbReference type="ARBA" id="ARBA00022824"/>
    </source>
</evidence>
<accession>A0A7M7HL47</accession>
<evidence type="ECO:0000256" key="4">
    <source>
        <dbReference type="ARBA" id="ARBA00022729"/>
    </source>
</evidence>
<dbReference type="KEGG" id="spu:582460"/>
<dbReference type="PANTHER" id="PTHR17600:SF2">
    <property type="entry name" value="LRP CHAPERONE MESD"/>
    <property type="match status" value="1"/>
</dbReference>
<organism evidence="9 10">
    <name type="scientific">Strongylocentrotus purpuratus</name>
    <name type="common">Purple sea urchin</name>
    <dbReference type="NCBI Taxonomy" id="7668"/>
    <lineage>
        <taxon>Eukaryota</taxon>
        <taxon>Metazoa</taxon>
        <taxon>Echinodermata</taxon>
        <taxon>Eleutherozoa</taxon>
        <taxon>Echinozoa</taxon>
        <taxon>Echinoidea</taxon>
        <taxon>Euechinoidea</taxon>
        <taxon>Echinacea</taxon>
        <taxon>Camarodonta</taxon>
        <taxon>Echinidea</taxon>
        <taxon>Strongylocentrotidae</taxon>
        <taxon>Strongylocentrotus</taxon>
    </lineage>
</organism>
<keyword evidence="5" id="KW-0256">Endoplasmic reticulum</keyword>
<protein>
    <recommendedName>
        <fullName evidence="11">Mesoderm development candidate 2</fullName>
    </recommendedName>
</protein>
<evidence type="ECO:0000256" key="2">
    <source>
        <dbReference type="ARBA" id="ARBA00011068"/>
    </source>
</evidence>
<dbReference type="Pfam" id="PF10185">
    <property type="entry name" value="Mesd"/>
    <property type="match status" value="1"/>
</dbReference>
<feature type="compositionally biased region" description="Basic and acidic residues" evidence="7">
    <location>
        <begin position="182"/>
        <end position="198"/>
    </location>
</feature>
<dbReference type="Gene3D" id="3.30.70.260">
    <property type="match status" value="1"/>
</dbReference>
<comment type="similarity">
    <text evidence="2">Belongs to the MESD family.</text>
</comment>
<evidence type="ECO:0000256" key="3">
    <source>
        <dbReference type="ARBA" id="ARBA00022687"/>
    </source>
</evidence>
<dbReference type="FunFam" id="3.30.70.260:FF:000031">
    <property type="entry name" value="LDLR chaperone MESD"/>
    <property type="match status" value="1"/>
</dbReference>
<evidence type="ECO:0000256" key="1">
    <source>
        <dbReference type="ARBA" id="ARBA00004240"/>
    </source>
</evidence>
<feature type="region of interest" description="Disordered" evidence="7">
    <location>
        <begin position="174"/>
        <end position="217"/>
    </location>
</feature>
<dbReference type="InterPro" id="IPR019330">
    <property type="entry name" value="MESD"/>
</dbReference>
<dbReference type="OrthoDB" id="75833at2759"/>
<evidence type="ECO:0000256" key="8">
    <source>
        <dbReference type="SAM" id="SignalP"/>
    </source>
</evidence>
<name>A0A7M7HL47_STRPU</name>
<keyword evidence="6" id="KW-0143">Chaperone</keyword>
<keyword evidence="10" id="KW-1185">Reference proteome</keyword>
<keyword evidence="3" id="KW-0879">Wnt signaling pathway</keyword>
<dbReference type="PANTHER" id="PTHR17600">
    <property type="entry name" value="MESODERM DEVELOPMENT CANDIDATE 2"/>
    <property type="match status" value="1"/>
</dbReference>
<comment type="subcellular location">
    <subcellularLocation>
        <location evidence="1">Endoplasmic reticulum</location>
    </subcellularLocation>
</comment>
<dbReference type="GO" id="GO:0005783">
    <property type="term" value="C:endoplasmic reticulum"/>
    <property type="evidence" value="ECO:0007669"/>
    <property type="project" value="UniProtKB-SubCell"/>
</dbReference>
<dbReference type="OMA" id="DQWEENE"/>
<dbReference type="AlphaFoldDB" id="A0A7M7HL47"/>
<sequence length="217" mass="25243">MSKSTFLIVVFLVTFLATTYCGDASEEEEDGPSQKWKKKDVRDYNDADLERLFDQWEEDEEKDPDDLMEHERPAPKIDFSKMDPSNPESILQMSKKGKTLMMFVTVSEDPTKEEAETITQRWQDQLFNANYQIQRYMVDSNRAIFLTKDGATAWEMKNFLLEQDRCQEVTIDNKSYYGKGSGRMDENKPAGGKKDSKSKTKKEKGKKKKKENNKTEL</sequence>
<feature type="compositionally biased region" description="Basic residues" evidence="7">
    <location>
        <begin position="199"/>
        <end position="211"/>
    </location>
</feature>
<dbReference type="RefSeq" id="XP_011667220.2">
    <property type="nucleotide sequence ID" value="XM_011668918.2"/>
</dbReference>